<dbReference type="InterPro" id="IPR001179">
    <property type="entry name" value="PPIase_FKBP_dom"/>
</dbReference>
<reference evidence="4" key="1">
    <citation type="journal article" date="2020" name="Fungal Divers.">
        <title>Resolving the Mortierellaceae phylogeny through synthesis of multi-gene phylogenetics and phylogenomics.</title>
        <authorList>
            <person name="Vandepol N."/>
            <person name="Liber J."/>
            <person name="Desiro A."/>
            <person name="Na H."/>
            <person name="Kennedy M."/>
            <person name="Barry K."/>
            <person name="Grigoriev I.V."/>
            <person name="Miller A.N."/>
            <person name="O'Donnell K."/>
            <person name="Stajich J.E."/>
            <person name="Bonito G."/>
        </authorList>
    </citation>
    <scope>NUCLEOTIDE SEQUENCE</scope>
    <source>
        <strain evidence="4">BC1065</strain>
    </source>
</reference>
<dbReference type="PANTHER" id="PTHR46493:SF1">
    <property type="entry name" value="PEPTIDYL-PROLYL CIS-TRANS ISOMERASE FKBP3"/>
    <property type="match status" value="1"/>
</dbReference>
<evidence type="ECO:0000256" key="2">
    <source>
        <dbReference type="PROSITE-ProRule" id="PRU00277"/>
    </source>
</evidence>
<proteinExistence type="predicted"/>
<dbReference type="PROSITE" id="PS50059">
    <property type="entry name" value="FKBP_PPIASE"/>
    <property type="match status" value="1"/>
</dbReference>
<dbReference type="InterPro" id="IPR046357">
    <property type="entry name" value="PPIase_dom_sf"/>
</dbReference>
<name>A0A9P6Q045_9FUNG</name>
<dbReference type="EMBL" id="JAAAJB010000348">
    <property type="protein sequence ID" value="KAG0257766.1"/>
    <property type="molecule type" value="Genomic_DNA"/>
</dbReference>
<keyword evidence="1" id="KW-0597">Phosphoprotein</keyword>
<keyword evidence="2" id="KW-0697">Rotamase</keyword>
<feature type="domain" description="PPIase FKBP-type" evidence="3">
    <location>
        <begin position="124"/>
        <end position="218"/>
    </location>
</feature>
<protein>
    <recommendedName>
        <fullName evidence="2">peptidylprolyl isomerase</fullName>
        <ecNumber evidence="2">5.2.1.8</ecNumber>
    </recommendedName>
</protein>
<dbReference type="Gene3D" id="1.10.720.80">
    <property type="match status" value="1"/>
</dbReference>
<comment type="catalytic activity">
    <reaction evidence="2">
        <text>[protein]-peptidylproline (omega=180) = [protein]-peptidylproline (omega=0)</text>
        <dbReference type="Rhea" id="RHEA:16237"/>
        <dbReference type="Rhea" id="RHEA-COMP:10747"/>
        <dbReference type="Rhea" id="RHEA-COMP:10748"/>
        <dbReference type="ChEBI" id="CHEBI:83833"/>
        <dbReference type="ChEBI" id="CHEBI:83834"/>
        <dbReference type="EC" id="5.2.1.8"/>
    </reaction>
</comment>
<dbReference type="AlphaFoldDB" id="A0A9P6Q045"/>
<evidence type="ECO:0000259" key="3">
    <source>
        <dbReference type="PROSITE" id="PS50059"/>
    </source>
</evidence>
<keyword evidence="2" id="KW-0413">Isomerase</keyword>
<keyword evidence="5" id="KW-1185">Reference proteome</keyword>
<dbReference type="CDD" id="cd21063">
    <property type="entry name" value="BTHB_FKBP25"/>
    <property type="match status" value="1"/>
</dbReference>
<sequence length="218" mass="23974">MATPTQDWTTEQLLSDAVSKKDILTFLHTSATHDFLVEYKLTGKIPTVVKNAKKDNLAAAYNALFERKAFRGADEPSEEELLNAKAAATATASVKEEVKVEATGPKFTKTVIKKGDKSGFPRKGSNVGVFYTGYLEDGTMFDTNDNTKKKNNPLRFKIGSGRVIAGWDDAVLHMSRGEKARIVIEPEFAYGKKGLPESKVPIPPNARLTFDVELVSFD</sequence>
<dbReference type="Gene3D" id="3.10.50.40">
    <property type="match status" value="1"/>
</dbReference>
<dbReference type="InterPro" id="IPR043368">
    <property type="entry name" value="FKBP3"/>
</dbReference>
<dbReference type="PANTHER" id="PTHR46493">
    <property type="entry name" value="PEPTIDYL-PROLYL CIS-TRANS ISOMERASE FKBP3"/>
    <property type="match status" value="1"/>
</dbReference>
<evidence type="ECO:0000313" key="5">
    <source>
        <dbReference type="Proteomes" id="UP000807716"/>
    </source>
</evidence>
<dbReference type="InterPro" id="IPR041200">
    <property type="entry name" value="FKBP3_BTHB"/>
</dbReference>
<dbReference type="OrthoDB" id="1902587at2759"/>
<evidence type="ECO:0000313" key="4">
    <source>
        <dbReference type="EMBL" id="KAG0257766.1"/>
    </source>
</evidence>
<gene>
    <name evidence="4" type="primary">FKBP3</name>
    <name evidence="4" type="ORF">DFQ27_004948</name>
</gene>
<comment type="caution">
    <text evidence="4">The sequence shown here is derived from an EMBL/GenBank/DDBJ whole genome shotgun (WGS) entry which is preliminary data.</text>
</comment>
<organism evidence="4 5">
    <name type="scientific">Actinomortierella ambigua</name>
    <dbReference type="NCBI Taxonomy" id="1343610"/>
    <lineage>
        <taxon>Eukaryota</taxon>
        <taxon>Fungi</taxon>
        <taxon>Fungi incertae sedis</taxon>
        <taxon>Mucoromycota</taxon>
        <taxon>Mortierellomycotina</taxon>
        <taxon>Mortierellomycetes</taxon>
        <taxon>Mortierellales</taxon>
        <taxon>Mortierellaceae</taxon>
        <taxon>Actinomortierella</taxon>
    </lineage>
</organism>
<evidence type="ECO:0000256" key="1">
    <source>
        <dbReference type="ARBA" id="ARBA00022553"/>
    </source>
</evidence>
<dbReference type="Proteomes" id="UP000807716">
    <property type="component" value="Unassembled WGS sequence"/>
</dbReference>
<dbReference type="GO" id="GO:0003755">
    <property type="term" value="F:peptidyl-prolyl cis-trans isomerase activity"/>
    <property type="evidence" value="ECO:0007669"/>
    <property type="project" value="UniProtKB-KW"/>
</dbReference>
<dbReference type="SUPFAM" id="SSF54534">
    <property type="entry name" value="FKBP-like"/>
    <property type="match status" value="1"/>
</dbReference>
<dbReference type="Pfam" id="PF00254">
    <property type="entry name" value="FKBP_C"/>
    <property type="match status" value="1"/>
</dbReference>
<accession>A0A9P6Q045</accession>
<dbReference type="Pfam" id="PF18410">
    <property type="entry name" value="BTHB"/>
    <property type="match status" value="1"/>
</dbReference>
<dbReference type="EC" id="5.2.1.8" evidence="2"/>